<dbReference type="InterPro" id="IPR014825">
    <property type="entry name" value="DNA_alkylation"/>
</dbReference>
<dbReference type="Pfam" id="PF08713">
    <property type="entry name" value="DNA_alkylation"/>
    <property type="match status" value="1"/>
</dbReference>
<accession>A0A8E1QXJ8</accession>
<dbReference type="AlphaFoldDB" id="A0A8E1QXJ8"/>
<evidence type="ECO:0000313" key="1">
    <source>
        <dbReference type="EMBL" id="KOO67311.1"/>
    </source>
</evidence>
<comment type="caution">
    <text evidence="1">The sequence shown here is derived from an EMBL/GenBank/DDBJ whole genome shotgun (WGS) entry which is preliminary data.</text>
</comment>
<proteinExistence type="predicted"/>
<dbReference type="PANTHER" id="PTHR41291:SF1">
    <property type="entry name" value="DNA ALKYLATION REPAIR PROTEIN"/>
    <property type="match status" value="1"/>
</dbReference>
<gene>
    <name evidence="1" type="ORF">ACU52_13005</name>
</gene>
<dbReference type="OrthoDB" id="1122333at2"/>
<reference evidence="1 2" key="1">
    <citation type="submission" date="2015-06" db="EMBL/GenBank/DDBJ databases">
        <title>Prevotella sp. 109, sp. nov., a novel member of the family Prevotellaceae isolated from human faeces.</title>
        <authorList>
            <person name="Shkoporov A.N."/>
            <person name="Chaplin A.V."/>
            <person name="Kafarskaia L.I."/>
            <person name="Efimov B.A."/>
        </authorList>
    </citation>
    <scope>NUCLEOTIDE SEQUENCE [LARGE SCALE GENOMIC DNA]</scope>
    <source>
        <strain evidence="1 2">109</strain>
    </source>
</reference>
<dbReference type="EMBL" id="LFQU01000036">
    <property type="protein sequence ID" value="KOO67311.1"/>
    <property type="molecule type" value="Genomic_DNA"/>
</dbReference>
<protein>
    <submittedName>
        <fullName evidence="1">Peptidase</fullName>
    </submittedName>
</protein>
<dbReference type="PANTHER" id="PTHR41291">
    <property type="entry name" value="DNA ALKYLATION REPAIR PROTEIN"/>
    <property type="match status" value="1"/>
</dbReference>
<keyword evidence="2" id="KW-1185">Reference proteome</keyword>
<dbReference type="InterPro" id="IPR016024">
    <property type="entry name" value="ARM-type_fold"/>
</dbReference>
<name>A0A8E1QXJ8_9BACT</name>
<evidence type="ECO:0000313" key="2">
    <source>
        <dbReference type="Proteomes" id="UP000036951"/>
    </source>
</evidence>
<dbReference type="Gene3D" id="1.25.10.90">
    <property type="match status" value="1"/>
</dbReference>
<dbReference type="SUPFAM" id="SSF48371">
    <property type="entry name" value="ARM repeat"/>
    <property type="match status" value="1"/>
</dbReference>
<dbReference type="RefSeq" id="WP_053399099.1">
    <property type="nucleotide sequence ID" value="NZ_LFQU01000036.1"/>
</dbReference>
<dbReference type="Proteomes" id="UP000036951">
    <property type="component" value="Unassembled WGS sequence"/>
</dbReference>
<sequence>MKQETQDRLKQIKQRFRLMMNGMASQSMREKGLGYSINWGISLPALKTLAEEYGKDYDLAIELWKENIRECKILATLIMPPADMKADLACLWVSQIPNQEVAAMVAFNLFQYIDSAKDLAFKWLASASELEQMCGYNILSRLFMRGEVLDSREINELFDQAKTALEGGSVSLQHTVVNMLSHFCTISDEYNKITKSAFKSYDLDIF</sequence>
<organism evidence="1 2">
    <name type="scientific">Xylanibacter rarus</name>
    <dbReference type="NCBI Taxonomy" id="1676614"/>
    <lineage>
        <taxon>Bacteria</taxon>
        <taxon>Pseudomonadati</taxon>
        <taxon>Bacteroidota</taxon>
        <taxon>Bacteroidia</taxon>
        <taxon>Bacteroidales</taxon>
        <taxon>Prevotellaceae</taxon>
        <taxon>Xylanibacter</taxon>
    </lineage>
</organism>